<keyword evidence="8" id="KW-1185">Reference proteome</keyword>
<dbReference type="PANTHER" id="PTHR33077:SF90">
    <property type="entry name" value="PROTEIN TIFY 7"/>
    <property type="match status" value="1"/>
</dbReference>
<comment type="function">
    <text evidence="4">Repressor of jasmonate responses.</text>
</comment>
<dbReference type="GO" id="GO:0005634">
    <property type="term" value="C:nucleus"/>
    <property type="evidence" value="ECO:0007669"/>
    <property type="project" value="UniProtKB-SubCell"/>
</dbReference>
<evidence type="ECO:0000256" key="1">
    <source>
        <dbReference type="ARBA" id="ARBA00008614"/>
    </source>
</evidence>
<comment type="similarity">
    <text evidence="1 4">Belongs to the TIFY/JAZ family.</text>
</comment>
<comment type="domain">
    <text evidence="4">The jas domain is required for interaction with COI1.</text>
</comment>
<dbReference type="InterPro" id="IPR010399">
    <property type="entry name" value="Tify_dom"/>
</dbReference>
<dbReference type="PROSITE" id="PS51320">
    <property type="entry name" value="TIFY"/>
    <property type="match status" value="1"/>
</dbReference>
<comment type="caution">
    <text evidence="7">The sequence shown here is derived from an EMBL/GenBank/DDBJ whole genome shotgun (WGS) entry which is preliminary data.</text>
</comment>
<dbReference type="GO" id="GO:0009611">
    <property type="term" value="P:response to wounding"/>
    <property type="evidence" value="ECO:0007669"/>
    <property type="project" value="UniProtKB-UniRule"/>
</dbReference>
<dbReference type="Proteomes" id="UP001222027">
    <property type="component" value="Unassembled WGS sequence"/>
</dbReference>
<evidence type="ECO:0000313" key="8">
    <source>
        <dbReference type="Proteomes" id="UP001222027"/>
    </source>
</evidence>
<feature type="domain" description="Tify" evidence="6">
    <location>
        <begin position="180"/>
        <end position="215"/>
    </location>
</feature>
<accession>A0AAV8Q5Y0</accession>
<gene>
    <name evidence="7" type="ORF">OPV22_006532</name>
</gene>
<keyword evidence="3" id="KW-0832">Ubl conjugation</keyword>
<evidence type="ECO:0000256" key="3">
    <source>
        <dbReference type="ARBA" id="ARBA00022843"/>
    </source>
</evidence>
<dbReference type="EMBL" id="JAQQAF010000002">
    <property type="protein sequence ID" value="KAJ8505646.1"/>
    <property type="molecule type" value="Genomic_DNA"/>
</dbReference>
<dbReference type="PANTHER" id="PTHR33077">
    <property type="entry name" value="PROTEIN TIFY 4A-RELATED-RELATED"/>
    <property type="match status" value="1"/>
</dbReference>
<dbReference type="GO" id="GO:2000022">
    <property type="term" value="P:regulation of jasmonic acid mediated signaling pathway"/>
    <property type="evidence" value="ECO:0007669"/>
    <property type="project" value="UniProtKB-UniRule"/>
</dbReference>
<organism evidence="7 8">
    <name type="scientific">Ensete ventricosum</name>
    <name type="common">Abyssinian banana</name>
    <name type="synonym">Musa ensete</name>
    <dbReference type="NCBI Taxonomy" id="4639"/>
    <lineage>
        <taxon>Eukaryota</taxon>
        <taxon>Viridiplantae</taxon>
        <taxon>Streptophyta</taxon>
        <taxon>Embryophyta</taxon>
        <taxon>Tracheophyta</taxon>
        <taxon>Spermatophyta</taxon>
        <taxon>Magnoliopsida</taxon>
        <taxon>Liliopsida</taxon>
        <taxon>Zingiberales</taxon>
        <taxon>Musaceae</taxon>
        <taxon>Ensete</taxon>
    </lineage>
</organism>
<reference evidence="7 8" key="1">
    <citation type="submission" date="2022-12" db="EMBL/GenBank/DDBJ databases">
        <title>Chromosome-scale assembly of the Ensete ventricosum genome.</title>
        <authorList>
            <person name="Dussert Y."/>
            <person name="Stocks J."/>
            <person name="Wendawek A."/>
            <person name="Woldeyes F."/>
            <person name="Nichols R.A."/>
            <person name="Borrell J.S."/>
        </authorList>
    </citation>
    <scope>NUCLEOTIDE SEQUENCE [LARGE SCALE GENOMIC DNA]</scope>
    <source>
        <strain evidence="8">cv. Maze</strain>
        <tissue evidence="7">Seeds</tissue>
    </source>
</reference>
<protein>
    <recommendedName>
        <fullName evidence="4">Protein TIFY</fullName>
    </recommendedName>
    <alternativeName>
        <fullName evidence="4">Jasmonate ZIM domain-containing protein</fullName>
    </alternativeName>
</protein>
<evidence type="ECO:0000256" key="5">
    <source>
        <dbReference type="SAM" id="MobiDB-lite"/>
    </source>
</evidence>
<dbReference type="InterPro" id="IPR040390">
    <property type="entry name" value="TIFY/JAZ"/>
</dbReference>
<dbReference type="AlphaFoldDB" id="A0AAV8Q5Y0"/>
<feature type="region of interest" description="Disordered" evidence="5">
    <location>
        <begin position="274"/>
        <end position="315"/>
    </location>
</feature>
<proteinExistence type="inferred from homology"/>
<evidence type="ECO:0000259" key="6">
    <source>
        <dbReference type="PROSITE" id="PS51320"/>
    </source>
</evidence>
<comment type="subcellular location">
    <subcellularLocation>
        <location evidence="4">Nucleus</location>
    </subcellularLocation>
</comment>
<dbReference type="SMART" id="SM00979">
    <property type="entry name" value="TIFY"/>
    <property type="match status" value="1"/>
</dbReference>
<dbReference type="Pfam" id="PF09425">
    <property type="entry name" value="Jas_motif"/>
    <property type="match status" value="1"/>
</dbReference>
<evidence type="ECO:0000313" key="7">
    <source>
        <dbReference type="EMBL" id="KAJ8505646.1"/>
    </source>
</evidence>
<dbReference type="Pfam" id="PF06200">
    <property type="entry name" value="tify"/>
    <property type="match status" value="1"/>
</dbReference>
<keyword evidence="2 4" id="KW-1184">Jasmonic acid signaling pathway</keyword>
<dbReference type="InterPro" id="IPR018467">
    <property type="entry name" value="CCT_CS"/>
</dbReference>
<keyword evidence="4" id="KW-0539">Nucleus</keyword>
<dbReference type="GO" id="GO:0031347">
    <property type="term" value="P:regulation of defense response"/>
    <property type="evidence" value="ECO:0007669"/>
    <property type="project" value="UniProtKB-UniRule"/>
</dbReference>
<sequence>MERDFLGIHGRDSGNRQDAALFGGSAVPWPFSNKVSTMQPFMFYKAAQEEKPRNYYFDKHSSSSRFQPLPGVAAFEPNQKSSHAVASQKSCGLGRQSINQHPMHGGYQPQSTGSSLDAATCHMIPVNMGGPFFKVQAAHGGPNIAVTSLEQLPIGVGTAVNSPIGGPAGGAFAPRNVPKLSHMTAQLTIFYGGCVNVYDEVPLDKARAIMLLASKGSNVSSNAIINPRSEAPLPAAAKVLGSNGISAKQTLIPTPIYVVPPPCSGLSSPISVASHAGVGSNNNNNNNNNNDDDDAPRPRAVVAPPLVPTGLQDTSKTSAAALGSRTATNNTPRAVPQARKASLARFLEKRKERMTNALPYPSCSKMTKDNGRGFESCNSPSKSSSAEISLSTYREDSWFLAHPKSSIGSSMESIGTKLTI</sequence>
<name>A0AAV8Q5Y0_ENSVE</name>
<evidence type="ECO:0000256" key="4">
    <source>
        <dbReference type="RuleBase" id="RU369065"/>
    </source>
</evidence>
<evidence type="ECO:0000256" key="2">
    <source>
        <dbReference type="ARBA" id="ARBA00022819"/>
    </source>
</evidence>